<protein>
    <submittedName>
        <fullName evidence="1">Uncharacterized protein</fullName>
    </submittedName>
</protein>
<sequence length="162" mass="18689">MCIKSISDSCSADTAGECECHLNNTILTDDGLLIELPTQLYQRSRHTAFWLRAKRELATISVDIRQNFSLPLIFKLYEKRNITECPIVHQNIADPMLLRGKMIRDIILVSKYLLDPPRTFYTTLEEETGVSTGSDKENERRFVRYQRDLEHVLETNGILQDG</sequence>
<evidence type="ECO:0000313" key="1">
    <source>
        <dbReference type="EnsemblMetazoa" id="CJA22359.1"/>
    </source>
</evidence>
<proteinExistence type="predicted"/>
<reference evidence="2" key="1">
    <citation type="submission" date="2010-08" db="EMBL/GenBank/DDBJ databases">
        <authorList>
            <consortium name="Caenorhabditis japonica Sequencing Consortium"/>
            <person name="Wilson R.K."/>
        </authorList>
    </citation>
    <scope>NUCLEOTIDE SEQUENCE [LARGE SCALE GENOMIC DNA]</scope>
    <source>
        <strain evidence="2">DF5081</strain>
    </source>
</reference>
<dbReference type="Proteomes" id="UP000005237">
    <property type="component" value="Unassembled WGS sequence"/>
</dbReference>
<keyword evidence="2" id="KW-1185">Reference proteome</keyword>
<dbReference type="AlphaFoldDB" id="A0A8R1E3R2"/>
<reference evidence="1" key="2">
    <citation type="submission" date="2022-06" db="UniProtKB">
        <authorList>
            <consortium name="EnsemblMetazoa"/>
        </authorList>
    </citation>
    <scope>IDENTIFICATION</scope>
    <source>
        <strain evidence="1">DF5081</strain>
    </source>
</reference>
<accession>A0A8R1E3R2</accession>
<dbReference type="EnsemblMetazoa" id="CJA22359.1">
    <property type="protein sequence ID" value="CJA22359.1"/>
    <property type="gene ID" value="WBGene00177931"/>
</dbReference>
<evidence type="ECO:0000313" key="2">
    <source>
        <dbReference type="Proteomes" id="UP000005237"/>
    </source>
</evidence>
<organism evidence="1 2">
    <name type="scientific">Caenorhabditis japonica</name>
    <dbReference type="NCBI Taxonomy" id="281687"/>
    <lineage>
        <taxon>Eukaryota</taxon>
        <taxon>Metazoa</taxon>
        <taxon>Ecdysozoa</taxon>
        <taxon>Nematoda</taxon>
        <taxon>Chromadorea</taxon>
        <taxon>Rhabditida</taxon>
        <taxon>Rhabditina</taxon>
        <taxon>Rhabditomorpha</taxon>
        <taxon>Rhabditoidea</taxon>
        <taxon>Rhabditidae</taxon>
        <taxon>Peloderinae</taxon>
        <taxon>Caenorhabditis</taxon>
    </lineage>
</organism>
<name>A0A8R1E3R2_CAEJA</name>